<accession>A0A1V8RNH6</accession>
<evidence type="ECO:0000256" key="2">
    <source>
        <dbReference type="PIRSR" id="PIRSR613078-2"/>
    </source>
</evidence>
<dbReference type="PANTHER" id="PTHR48100:SF1">
    <property type="entry name" value="HISTIDINE PHOSPHATASE FAMILY PROTEIN-RELATED"/>
    <property type="match status" value="1"/>
</dbReference>
<dbReference type="SUPFAM" id="SSF53254">
    <property type="entry name" value="Phosphoglycerate mutase-like"/>
    <property type="match status" value="1"/>
</dbReference>
<reference evidence="3 4" key="1">
    <citation type="journal article" date="2016" name="Int. J. Syst. Evol. Microbiol.">
        <title>Pseudaminobacter manganicus sp. nov., isolated from sludge of a manganese mine.</title>
        <authorList>
            <person name="Li J."/>
            <person name="Huang J."/>
            <person name="Liao S."/>
            <person name="Wang G."/>
        </authorList>
    </citation>
    <scope>NUCLEOTIDE SEQUENCE [LARGE SCALE GENOMIC DNA]</scope>
    <source>
        <strain evidence="3 4">JH-7</strain>
    </source>
</reference>
<dbReference type="Gene3D" id="3.40.50.1240">
    <property type="entry name" value="Phosphoglycerate mutase-like"/>
    <property type="match status" value="1"/>
</dbReference>
<dbReference type="GO" id="GO:0016791">
    <property type="term" value="F:phosphatase activity"/>
    <property type="evidence" value="ECO:0007669"/>
    <property type="project" value="TreeGrafter"/>
</dbReference>
<dbReference type="Pfam" id="PF00300">
    <property type="entry name" value="His_Phos_1"/>
    <property type="match status" value="1"/>
</dbReference>
<feature type="active site" description="Proton donor/acceptor" evidence="1">
    <location>
        <position position="90"/>
    </location>
</feature>
<sequence length="195" mass="21938">MSALAYFVRHGQTDWNAQDRLQGQSDIDLNALGRQQASENGRKLSALIGKAEGFDFVASPMRRTRDTMELARTAMGLDPTAYRTDPRLVEVNFGEWQGFTYAELEARHPGTAQERSLDKWDFLPPGEGAESYAMLCERIRPWLEELAGDTVCVTHGGVIRVLFHLIEKVPGNEAANLETPHDKVLRLRGGRLEWL</sequence>
<dbReference type="STRING" id="1873176.BFN67_03745"/>
<feature type="binding site" evidence="2">
    <location>
        <position position="63"/>
    </location>
    <ligand>
        <name>substrate</name>
    </ligand>
</feature>
<dbReference type="SMART" id="SM00855">
    <property type="entry name" value="PGAM"/>
    <property type="match status" value="1"/>
</dbReference>
<dbReference type="EMBL" id="MDET01000023">
    <property type="protein sequence ID" value="OQM74762.1"/>
    <property type="molecule type" value="Genomic_DNA"/>
</dbReference>
<dbReference type="InterPro" id="IPR013078">
    <property type="entry name" value="His_Pase_superF_clade-1"/>
</dbReference>
<feature type="active site" description="Tele-phosphohistidine intermediate" evidence="1">
    <location>
        <position position="10"/>
    </location>
</feature>
<gene>
    <name evidence="3" type="ORF">BFN67_03745</name>
</gene>
<protein>
    <submittedName>
        <fullName evidence="3">Phosphoglycerate mutase</fullName>
    </submittedName>
</protein>
<evidence type="ECO:0000313" key="4">
    <source>
        <dbReference type="Proteomes" id="UP000191905"/>
    </source>
</evidence>
<proteinExistence type="predicted"/>
<evidence type="ECO:0000256" key="1">
    <source>
        <dbReference type="PIRSR" id="PIRSR613078-1"/>
    </source>
</evidence>
<keyword evidence="4" id="KW-1185">Reference proteome</keyword>
<dbReference type="PIRSF" id="PIRSF000709">
    <property type="entry name" value="6PFK_2-Ptase"/>
    <property type="match status" value="1"/>
</dbReference>
<evidence type="ECO:0000313" key="3">
    <source>
        <dbReference type="EMBL" id="OQM74762.1"/>
    </source>
</evidence>
<dbReference type="AlphaFoldDB" id="A0A1V8RNH6"/>
<dbReference type="Proteomes" id="UP000191905">
    <property type="component" value="Unassembled WGS sequence"/>
</dbReference>
<dbReference type="CDD" id="cd07067">
    <property type="entry name" value="HP_PGM_like"/>
    <property type="match status" value="1"/>
</dbReference>
<dbReference type="GO" id="GO:0005737">
    <property type="term" value="C:cytoplasm"/>
    <property type="evidence" value="ECO:0007669"/>
    <property type="project" value="TreeGrafter"/>
</dbReference>
<dbReference type="OrthoDB" id="9781415at2"/>
<feature type="binding site" evidence="2">
    <location>
        <begin position="9"/>
        <end position="16"/>
    </location>
    <ligand>
        <name>substrate</name>
    </ligand>
</feature>
<dbReference type="InterPro" id="IPR029033">
    <property type="entry name" value="His_PPase_superfam"/>
</dbReference>
<dbReference type="PANTHER" id="PTHR48100">
    <property type="entry name" value="BROAD-SPECIFICITY PHOSPHATASE YOR283W-RELATED"/>
    <property type="match status" value="1"/>
</dbReference>
<comment type="caution">
    <text evidence="3">The sequence shown here is derived from an EMBL/GenBank/DDBJ whole genome shotgun (WGS) entry which is preliminary data.</text>
</comment>
<dbReference type="RefSeq" id="WP_080920299.1">
    <property type="nucleotide sequence ID" value="NZ_MDET01000023.1"/>
</dbReference>
<name>A0A1V8RNH6_9HYPH</name>
<organism evidence="3 4">
    <name type="scientific">Manganibacter manganicus</name>
    <dbReference type="NCBI Taxonomy" id="1873176"/>
    <lineage>
        <taxon>Bacteria</taxon>
        <taxon>Pseudomonadati</taxon>
        <taxon>Pseudomonadota</taxon>
        <taxon>Alphaproteobacteria</taxon>
        <taxon>Hyphomicrobiales</taxon>
        <taxon>Phyllobacteriaceae</taxon>
        <taxon>Manganibacter</taxon>
    </lineage>
</organism>
<dbReference type="InterPro" id="IPR050275">
    <property type="entry name" value="PGM_Phosphatase"/>
</dbReference>